<feature type="binding site" evidence="9">
    <location>
        <position position="265"/>
    </location>
    <ligand>
        <name>substrate</name>
    </ligand>
</feature>
<keyword evidence="5 9" id="KW-0560">Oxidoreductase</keyword>
<dbReference type="PATRIC" id="fig|1157951.4.peg.1232"/>
<comment type="pathway">
    <text evidence="1 9">Nucleotide-sugar biosynthesis; GDP-L-fucose biosynthesis via de novo pathway; GDP-L-fucose from GDP-alpha-D-mannose: step 2/2.</text>
</comment>
<dbReference type="Gene3D" id="3.90.25.10">
    <property type="entry name" value="UDP-galactose 4-epimerase, domain 1"/>
    <property type="match status" value="1"/>
</dbReference>
<feature type="binding site" evidence="9">
    <location>
        <position position="196"/>
    </location>
    <ligand>
        <name>substrate</name>
    </ligand>
</feature>
<dbReference type="HOGENOM" id="CLU_007383_18_0_6"/>
<feature type="binding site" evidence="9">
    <location>
        <position position="166"/>
    </location>
    <ligand>
        <name>NADP(+)</name>
        <dbReference type="ChEBI" id="CHEBI:58349"/>
    </ligand>
</feature>
<keyword evidence="6 9" id="KW-0413">Isomerase</keyword>
<dbReference type="SUPFAM" id="SSF51735">
    <property type="entry name" value="NAD(P)-binding Rossmann-fold domains"/>
    <property type="match status" value="1"/>
</dbReference>
<dbReference type="PANTHER" id="PTHR43238:SF1">
    <property type="entry name" value="GDP-L-FUCOSE SYNTHASE"/>
    <property type="match status" value="1"/>
</dbReference>
<keyword evidence="4 9" id="KW-0521">NADP</keyword>
<evidence type="ECO:0000256" key="9">
    <source>
        <dbReference type="HAMAP-Rule" id="MF_00956"/>
    </source>
</evidence>
<reference evidence="11 12" key="1">
    <citation type="journal article" date="2012" name="J. Bacteriol.">
        <title>Complete Genome Sequence of Providencia stuartii Clinical Isolate MRSN 2154.</title>
        <authorList>
            <person name="Clifford R.J."/>
            <person name="Hang J."/>
            <person name="Riley M.C."/>
            <person name="Onmus-Leone F."/>
            <person name="Kuschner R.A."/>
            <person name="Lesho E.P."/>
            <person name="Waterman P.E."/>
        </authorList>
    </citation>
    <scope>NUCLEOTIDE SEQUENCE [LARGE SCALE GENOMIC DNA]</scope>
    <source>
        <strain evidence="11 12">MRSN 2154</strain>
    </source>
</reference>
<comment type="caution">
    <text evidence="9">Lacks conserved residue(s) required for the propagation of feature annotation.</text>
</comment>
<dbReference type="InterPro" id="IPR028614">
    <property type="entry name" value="GDP_fucose/colitose_synth"/>
</dbReference>
<feature type="site" description="Important for catalytic activity" evidence="9">
    <location>
        <position position="96"/>
    </location>
</feature>
<organism evidence="11 12">
    <name type="scientific">Providencia stuartii (strain MRSN 2154)</name>
    <dbReference type="NCBI Taxonomy" id="1157951"/>
    <lineage>
        <taxon>Bacteria</taxon>
        <taxon>Pseudomonadati</taxon>
        <taxon>Pseudomonadota</taxon>
        <taxon>Gammaproteobacteria</taxon>
        <taxon>Enterobacterales</taxon>
        <taxon>Morganellaceae</taxon>
        <taxon>Providencia</taxon>
    </lineage>
</organism>
<proteinExistence type="inferred from homology"/>
<dbReference type="GO" id="GO:0042351">
    <property type="term" value="P:'de novo' GDP-L-fucose biosynthetic process"/>
    <property type="evidence" value="ECO:0007669"/>
    <property type="project" value="UniProtKB-UniRule"/>
</dbReference>
<dbReference type="FunFam" id="3.40.50.720:FF:000101">
    <property type="entry name" value="GDP-L-fucose synthase"/>
    <property type="match status" value="1"/>
</dbReference>
<feature type="binding site" evidence="9">
    <location>
        <position position="127"/>
    </location>
    <ligand>
        <name>NADP(+)</name>
        <dbReference type="ChEBI" id="CHEBI:58349"/>
    </ligand>
</feature>
<evidence type="ECO:0000259" key="10">
    <source>
        <dbReference type="Pfam" id="PF01370"/>
    </source>
</evidence>
<evidence type="ECO:0000313" key="11">
    <source>
        <dbReference type="EMBL" id="AFH93114.1"/>
    </source>
</evidence>
<dbReference type="Pfam" id="PF01370">
    <property type="entry name" value="Epimerase"/>
    <property type="match status" value="1"/>
</dbReference>
<comment type="catalytic activity">
    <reaction evidence="8 9">
        <text>GDP-beta-L-fucose + NADP(+) = GDP-4-dehydro-alpha-D-rhamnose + NADPH + H(+)</text>
        <dbReference type="Rhea" id="RHEA:18885"/>
        <dbReference type="ChEBI" id="CHEBI:15378"/>
        <dbReference type="ChEBI" id="CHEBI:57273"/>
        <dbReference type="ChEBI" id="CHEBI:57783"/>
        <dbReference type="ChEBI" id="CHEBI:57964"/>
        <dbReference type="ChEBI" id="CHEBI:58349"/>
        <dbReference type="EC" id="1.1.1.271"/>
    </reaction>
</comment>
<feature type="site" description="Important for catalytic activity" evidence="9">
    <location>
        <position position="94"/>
    </location>
</feature>
<keyword evidence="7 9" id="KW-0511">Multifunctional enzyme</keyword>
<accession>A0A140NH98</accession>
<gene>
    <name evidence="9" type="primary">fcl</name>
    <name evidence="11" type="ordered locus">S70_06210</name>
</gene>
<evidence type="ECO:0000256" key="7">
    <source>
        <dbReference type="ARBA" id="ARBA00023268"/>
    </source>
</evidence>
<feature type="binding site" evidence="9">
    <location>
        <begin position="92"/>
        <end position="95"/>
    </location>
    <ligand>
        <name>NADP(+)</name>
        <dbReference type="ChEBI" id="CHEBI:58349"/>
    </ligand>
</feature>
<feature type="active site" description="Proton donor/acceptor" evidence="9">
    <location>
        <position position="123"/>
    </location>
</feature>
<dbReference type="PANTHER" id="PTHR43238">
    <property type="entry name" value="GDP-L-FUCOSE SYNTHASE"/>
    <property type="match status" value="1"/>
</dbReference>
<feature type="binding site" evidence="9">
    <location>
        <begin position="150"/>
        <end position="153"/>
    </location>
    <ligand>
        <name>NADP(+)</name>
        <dbReference type="ChEBI" id="CHEBI:58349"/>
    </ligand>
</feature>
<dbReference type="EC" id="1.1.1.271" evidence="3 9"/>
<feature type="binding site" evidence="9">
    <location>
        <position position="189"/>
    </location>
    <ligand>
        <name>substrate</name>
    </ligand>
</feature>
<sequence length="308" mass="34920">MVGSAIVRQLQNRSDIELITQSRSELDLTNQAAVDLFFKKNKIDEVYLAAAKVGGIHANNTYPADFIYENLIIECNIIHSAHKNNVQNLLFLGSSCIYPKLAEQPMSESELLTGRLEATNEPYAIAKIAGIKLCESYNRQYGRDYRSVMPTNLYGENDNFHAENSHVIPALMRRFHEAKLNNDKEVIVWGTGTPMREFLYVDDMAAASVYVMELDKETYQENTQPMLSHINVGTGVDCTIREMAETMAKVVGFTGNITFDSSKPDGTPRKLMNVSRLKDLGWSYSVDLESGLTQTYQWFLKNQQKFRM</sequence>
<dbReference type="KEGG" id="psi:S70_06210"/>
<dbReference type="GO" id="GO:0070401">
    <property type="term" value="F:NADP+ binding"/>
    <property type="evidence" value="ECO:0007669"/>
    <property type="project" value="UniProtKB-UniRule"/>
</dbReference>
<comment type="similarity">
    <text evidence="2 9">Belongs to the NAD(P)-dependent epimerase/dehydratase family. Fucose synthase subfamily.</text>
</comment>
<dbReference type="GO" id="GO:0016853">
    <property type="term" value="F:isomerase activity"/>
    <property type="evidence" value="ECO:0007669"/>
    <property type="project" value="UniProtKB-KW"/>
</dbReference>
<comment type="function">
    <text evidence="9">Catalyzes the two-step NADP-dependent conversion of GDP-4-dehydro-6-deoxy-D-mannose to GDP-fucose, involving an epimerase and a reductase reaction.</text>
</comment>
<evidence type="ECO:0000256" key="4">
    <source>
        <dbReference type="ARBA" id="ARBA00022857"/>
    </source>
</evidence>
<dbReference type="InterPro" id="IPR036291">
    <property type="entry name" value="NAD(P)-bd_dom_sf"/>
</dbReference>
<dbReference type="HAMAP" id="MF_00956">
    <property type="entry name" value="GDP_fucose_synth"/>
    <property type="match status" value="1"/>
</dbReference>
<evidence type="ECO:0000256" key="2">
    <source>
        <dbReference type="ARBA" id="ARBA00005959"/>
    </source>
</evidence>
<evidence type="ECO:0000256" key="6">
    <source>
        <dbReference type="ARBA" id="ARBA00023235"/>
    </source>
</evidence>
<evidence type="ECO:0000313" key="12">
    <source>
        <dbReference type="Proteomes" id="UP000005012"/>
    </source>
</evidence>
<dbReference type="InterPro" id="IPR001509">
    <property type="entry name" value="Epimerase_deHydtase"/>
</dbReference>
<dbReference type="RefSeq" id="WP_014656704.1">
    <property type="nucleotide sequence ID" value="NC_017731.1"/>
</dbReference>
<dbReference type="CDD" id="cd05239">
    <property type="entry name" value="GDP_FS_SDR_e"/>
    <property type="match status" value="1"/>
</dbReference>
<dbReference type="Gene3D" id="3.40.50.720">
    <property type="entry name" value="NAD(P)-binding Rossmann-like Domain"/>
    <property type="match status" value="1"/>
</dbReference>
<feature type="domain" description="NAD-dependent epimerase/dehydratase" evidence="10">
    <location>
        <begin position="1"/>
        <end position="217"/>
    </location>
</feature>
<evidence type="ECO:0000256" key="5">
    <source>
        <dbReference type="ARBA" id="ARBA00023002"/>
    </source>
</evidence>
<dbReference type="GO" id="GO:0050577">
    <property type="term" value="F:GDP-L-fucose synthase activity"/>
    <property type="evidence" value="ECO:0007669"/>
    <property type="project" value="UniProtKB-UniRule"/>
</dbReference>
<evidence type="ECO:0000256" key="3">
    <source>
        <dbReference type="ARBA" id="ARBA00012371"/>
    </source>
</evidence>
<dbReference type="Proteomes" id="UP000005012">
    <property type="component" value="Chromosome"/>
</dbReference>
<name>A0A140NH98_PROSM</name>
<dbReference type="AlphaFoldDB" id="A0A140NH98"/>
<evidence type="ECO:0000256" key="8">
    <source>
        <dbReference type="ARBA" id="ARBA00051935"/>
    </source>
</evidence>
<evidence type="ECO:0000256" key="1">
    <source>
        <dbReference type="ARBA" id="ARBA00004883"/>
    </source>
</evidence>
<reference evidence="12" key="2">
    <citation type="submission" date="2012-04" db="EMBL/GenBank/DDBJ databases">
        <title>Complete genome sequence of Providencia stuartii clinical isolate MRSN 2154.</title>
        <authorList>
            <person name="Clifford R.J."/>
            <person name="Hang J."/>
            <person name="Riley M.C."/>
            <person name="Onmus-Leone F."/>
            <person name="Kuschner R.A."/>
            <person name="Lesho E.P."/>
            <person name="Waterman P.E."/>
        </authorList>
    </citation>
    <scope>NUCLEOTIDE SEQUENCE [LARGE SCALE GENOMIC DNA]</scope>
    <source>
        <strain evidence="12">MRSN 2154</strain>
    </source>
</reference>
<feature type="binding site" evidence="9">
    <location>
        <position position="174"/>
    </location>
    <ligand>
        <name>substrate</name>
    </ligand>
</feature>
<dbReference type="EMBL" id="CP003488">
    <property type="protein sequence ID" value="AFH93114.1"/>
    <property type="molecule type" value="Genomic_DNA"/>
</dbReference>
<protein>
    <recommendedName>
        <fullName evidence="3 9">GDP-L-fucose synthase</fullName>
        <ecNumber evidence="3 9">1.1.1.271</ecNumber>
    </recommendedName>
    <alternativeName>
        <fullName evidence="9">GDP-4-keto-6-deoxy-D-mannose-3,5-epimerase-4-reductase</fullName>
    </alternativeName>
</protein>
<dbReference type="UniPathway" id="UPA00128">
    <property type="reaction ID" value="UER00191"/>
</dbReference>